<protein>
    <submittedName>
        <fullName evidence="4">Thioredoxin</fullName>
    </submittedName>
</protein>
<dbReference type="PROSITE" id="PS51352">
    <property type="entry name" value="THIOREDOXIN_2"/>
    <property type="match status" value="1"/>
</dbReference>
<dbReference type="InterPro" id="IPR017937">
    <property type="entry name" value="Thioredoxin_CS"/>
</dbReference>
<dbReference type="PANTHER" id="PTHR43031">
    <property type="entry name" value="FAD-DEPENDENT OXIDOREDUCTASE"/>
    <property type="match status" value="1"/>
</dbReference>
<dbReference type="Pfam" id="PF00581">
    <property type="entry name" value="Rhodanese"/>
    <property type="match status" value="1"/>
</dbReference>
<dbReference type="STRING" id="1232681.ADIS_1857"/>
<evidence type="ECO:0000313" key="4">
    <source>
        <dbReference type="EMBL" id="EON77638.1"/>
    </source>
</evidence>
<feature type="domain" description="Rhodanese" evidence="2">
    <location>
        <begin position="44"/>
        <end position="134"/>
    </location>
</feature>
<dbReference type="PRINTS" id="PR00421">
    <property type="entry name" value="THIOREDOXIN"/>
</dbReference>
<dbReference type="AlphaFoldDB" id="R7ZUD3"/>
<dbReference type="CDD" id="cd00158">
    <property type="entry name" value="RHOD"/>
    <property type="match status" value="1"/>
</dbReference>
<dbReference type="RefSeq" id="WP_010853995.1">
    <property type="nucleotide sequence ID" value="NZ_AQHR01000050.1"/>
</dbReference>
<accession>R7ZUD3</accession>
<keyword evidence="5" id="KW-1185">Reference proteome</keyword>
<dbReference type="PROSITE" id="PS50206">
    <property type="entry name" value="RHODANESE_3"/>
    <property type="match status" value="1"/>
</dbReference>
<evidence type="ECO:0000256" key="1">
    <source>
        <dbReference type="ARBA" id="ARBA00023284"/>
    </source>
</evidence>
<comment type="caution">
    <text evidence="4">The sequence shown here is derived from an EMBL/GenBank/DDBJ whole genome shotgun (WGS) entry which is preliminary data.</text>
</comment>
<dbReference type="SUPFAM" id="SSF52833">
    <property type="entry name" value="Thioredoxin-like"/>
    <property type="match status" value="1"/>
</dbReference>
<evidence type="ECO:0000313" key="5">
    <source>
        <dbReference type="Proteomes" id="UP000013909"/>
    </source>
</evidence>
<sequence>MHRFVWGLLIFASLSCSTRQEEGKDQNQEKIELSAEEFNERISKIPDVQLVDVRTPEEFRKGHIENAANVNINGEQFRDQIRALDKSKPVYIYCLSGARSKAAANFLRDDGYENVYEMPGGIMEWRSKDLPETILESRESGGMTLAEYRTMLQTDKLALVDFYATWCAPCKKMKPYLEKISEEMADKLTLIRIDVDNNPDLCKELGVSALPVLKLYKNEDVIWEHNGYIDEDGVRAQLN</sequence>
<dbReference type="Proteomes" id="UP000013909">
    <property type="component" value="Unassembled WGS sequence"/>
</dbReference>
<dbReference type="CDD" id="cd02947">
    <property type="entry name" value="TRX_family"/>
    <property type="match status" value="1"/>
</dbReference>
<gene>
    <name evidence="4" type="ORF">ADIS_1857</name>
</gene>
<dbReference type="EMBL" id="AQHR01000050">
    <property type="protein sequence ID" value="EON77638.1"/>
    <property type="molecule type" value="Genomic_DNA"/>
</dbReference>
<dbReference type="PANTHER" id="PTHR43031:SF1">
    <property type="entry name" value="PYRIDINE NUCLEOTIDE-DISULPHIDE OXIDOREDUCTASE"/>
    <property type="match status" value="1"/>
</dbReference>
<dbReference type="InterPro" id="IPR036249">
    <property type="entry name" value="Thioredoxin-like_sf"/>
</dbReference>
<dbReference type="OrthoDB" id="9808735at2"/>
<reference evidence="4 5" key="1">
    <citation type="submission" date="2013-02" db="EMBL/GenBank/DDBJ databases">
        <title>A novel strain isolated from Lonar lake, Maharashtra, India.</title>
        <authorList>
            <person name="Singh A."/>
        </authorList>
    </citation>
    <scope>NUCLEOTIDE SEQUENCE [LARGE SCALE GENOMIC DNA]</scope>
    <source>
        <strain evidence="4 5">AK24</strain>
    </source>
</reference>
<proteinExistence type="predicted"/>
<dbReference type="InterPro" id="IPR050229">
    <property type="entry name" value="GlpE_sulfurtransferase"/>
</dbReference>
<keyword evidence="1" id="KW-0676">Redox-active center</keyword>
<dbReference type="InterPro" id="IPR001763">
    <property type="entry name" value="Rhodanese-like_dom"/>
</dbReference>
<evidence type="ECO:0000259" key="3">
    <source>
        <dbReference type="PROSITE" id="PS51352"/>
    </source>
</evidence>
<evidence type="ECO:0000259" key="2">
    <source>
        <dbReference type="PROSITE" id="PS50206"/>
    </source>
</evidence>
<dbReference type="SUPFAM" id="SSF52821">
    <property type="entry name" value="Rhodanese/Cell cycle control phosphatase"/>
    <property type="match status" value="1"/>
</dbReference>
<dbReference type="Gene3D" id="3.40.250.10">
    <property type="entry name" value="Rhodanese-like domain"/>
    <property type="match status" value="1"/>
</dbReference>
<organism evidence="4 5">
    <name type="scientific">Lunatimonas lonarensis</name>
    <dbReference type="NCBI Taxonomy" id="1232681"/>
    <lineage>
        <taxon>Bacteria</taxon>
        <taxon>Pseudomonadati</taxon>
        <taxon>Bacteroidota</taxon>
        <taxon>Cytophagia</taxon>
        <taxon>Cytophagales</taxon>
        <taxon>Cyclobacteriaceae</taxon>
    </lineage>
</organism>
<feature type="domain" description="Thioredoxin" evidence="3">
    <location>
        <begin position="124"/>
        <end position="239"/>
    </location>
</feature>
<dbReference type="PROSITE" id="PS51257">
    <property type="entry name" value="PROKAR_LIPOPROTEIN"/>
    <property type="match status" value="1"/>
</dbReference>
<dbReference type="InterPro" id="IPR036873">
    <property type="entry name" value="Rhodanese-like_dom_sf"/>
</dbReference>
<dbReference type="PROSITE" id="PS00194">
    <property type="entry name" value="THIOREDOXIN_1"/>
    <property type="match status" value="1"/>
</dbReference>
<dbReference type="InterPro" id="IPR013766">
    <property type="entry name" value="Thioredoxin_domain"/>
</dbReference>
<dbReference type="Gene3D" id="3.40.30.10">
    <property type="entry name" value="Glutaredoxin"/>
    <property type="match status" value="1"/>
</dbReference>
<name>R7ZUD3_9BACT</name>
<dbReference type="SMART" id="SM00450">
    <property type="entry name" value="RHOD"/>
    <property type="match status" value="1"/>
</dbReference>
<dbReference type="Pfam" id="PF00085">
    <property type="entry name" value="Thioredoxin"/>
    <property type="match status" value="1"/>
</dbReference>